<keyword evidence="2" id="KW-1185">Reference proteome</keyword>
<dbReference type="RefSeq" id="WP_095131227.1">
    <property type="nucleotide sequence ID" value="NZ_NIBG01000002.1"/>
</dbReference>
<accession>A0A267MMT7</accession>
<evidence type="ECO:0000313" key="1">
    <source>
        <dbReference type="EMBL" id="PAB60722.1"/>
    </source>
</evidence>
<protein>
    <submittedName>
        <fullName evidence="1">Uncharacterized protein</fullName>
    </submittedName>
</protein>
<comment type="caution">
    <text evidence="1">The sequence shown here is derived from an EMBL/GenBank/DDBJ whole genome shotgun (WGS) entry which is preliminary data.</text>
</comment>
<dbReference type="Proteomes" id="UP000216024">
    <property type="component" value="Unassembled WGS sequence"/>
</dbReference>
<dbReference type="EMBL" id="NIBG01000002">
    <property type="protein sequence ID" value="PAB60722.1"/>
    <property type="molecule type" value="Genomic_DNA"/>
</dbReference>
<name>A0A267MMT7_9FIRM</name>
<evidence type="ECO:0000313" key="2">
    <source>
        <dbReference type="Proteomes" id="UP000216024"/>
    </source>
</evidence>
<sequence>MKVSMQELMDLVIQNFKAPISLLEFKAGKTQLINGLPITYFLRFISKNAEEIADFNGEFHVEEISSTILKIKVTESYIIIIEQDTEENVLNFDIG</sequence>
<organism evidence="1 2">
    <name type="scientific">Anaeromicrobium sediminis</name>
    <dbReference type="NCBI Taxonomy" id="1478221"/>
    <lineage>
        <taxon>Bacteria</taxon>
        <taxon>Bacillati</taxon>
        <taxon>Bacillota</taxon>
        <taxon>Clostridia</taxon>
        <taxon>Peptostreptococcales</taxon>
        <taxon>Thermotaleaceae</taxon>
        <taxon>Anaeromicrobium</taxon>
    </lineage>
</organism>
<reference evidence="1 2" key="1">
    <citation type="submission" date="2017-06" db="EMBL/GenBank/DDBJ databases">
        <title>Draft genome sequence of anaerobic fermentative bacterium Anaeromicrobium sediminis DY2726D isolated from West Pacific Ocean sediments.</title>
        <authorList>
            <person name="Zeng X."/>
        </authorList>
    </citation>
    <scope>NUCLEOTIDE SEQUENCE [LARGE SCALE GENOMIC DNA]</scope>
    <source>
        <strain evidence="1 2">DY2726D</strain>
    </source>
</reference>
<dbReference type="AlphaFoldDB" id="A0A267MMT7"/>
<gene>
    <name evidence="1" type="ORF">CCE28_04070</name>
</gene>
<proteinExistence type="predicted"/>